<feature type="region of interest" description="Disordered" evidence="3">
    <location>
        <begin position="58"/>
        <end position="77"/>
    </location>
</feature>
<proteinExistence type="predicted"/>
<evidence type="ECO:0000256" key="1">
    <source>
        <dbReference type="ARBA" id="ARBA00022723"/>
    </source>
</evidence>
<organism evidence="5 6">
    <name type="scientific">Sphaerulina musiva (strain SO2202)</name>
    <name type="common">Poplar stem canker fungus</name>
    <name type="synonym">Septoria musiva</name>
    <dbReference type="NCBI Taxonomy" id="692275"/>
    <lineage>
        <taxon>Eukaryota</taxon>
        <taxon>Fungi</taxon>
        <taxon>Dikarya</taxon>
        <taxon>Ascomycota</taxon>
        <taxon>Pezizomycotina</taxon>
        <taxon>Dothideomycetes</taxon>
        <taxon>Dothideomycetidae</taxon>
        <taxon>Mycosphaerellales</taxon>
        <taxon>Mycosphaerellaceae</taxon>
        <taxon>Sphaerulina</taxon>
    </lineage>
</organism>
<evidence type="ECO:0000313" key="5">
    <source>
        <dbReference type="EMBL" id="EMF15926.1"/>
    </source>
</evidence>
<evidence type="ECO:0000313" key="6">
    <source>
        <dbReference type="Proteomes" id="UP000016931"/>
    </source>
</evidence>
<name>M3C6S8_SPHMS</name>
<dbReference type="HOGENOM" id="CLU_016203_1_0_1"/>
<dbReference type="GO" id="GO:0008270">
    <property type="term" value="F:zinc ion binding"/>
    <property type="evidence" value="ECO:0007669"/>
    <property type="project" value="InterPro"/>
</dbReference>
<dbReference type="InterPro" id="IPR050987">
    <property type="entry name" value="AtrR-like"/>
</dbReference>
<dbReference type="EMBL" id="KB456261">
    <property type="protein sequence ID" value="EMF15926.1"/>
    <property type="molecule type" value="Genomic_DNA"/>
</dbReference>
<feature type="region of interest" description="Disordered" evidence="3">
    <location>
        <begin position="84"/>
        <end position="103"/>
    </location>
</feature>
<dbReference type="CDD" id="cd00067">
    <property type="entry name" value="GAL4"/>
    <property type="match status" value="1"/>
</dbReference>
<feature type="domain" description="Zn(2)-C6 fungal-type" evidence="4">
    <location>
        <begin position="20"/>
        <end position="53"/>
    </location>
</feature>
<dbReference type="RefSeq" id="XP_016764047.1">
    <property type="nucleotide sequence ID" value="XM_016902431.1"/>
</dbReference>
<evidence type="ECO:0000259" key="4">
    <source>
        <dbReference type="PROSITE" id="PS50048"/>
    </source>
</evidence>
<dbReference type="OrthoDB" id="2123952at2759"/>
<dbReference type="PANTHER" id="PTHR46910:SF18">
    <property type="entry name" value="ZN(II)2CYS6 TRANSCRIPTION FACTOR (EUROFUNG)"/>
    <property type="match status" value="1"/>
</dbReference>
<dbReference type="CDD" id="cd12148">
    <property type="entry name" value="fungal_TF_MHR"/>
    <property type="match status" value="1"/>
</dbReference>
<dbReference type="AlphaFoldDB" id="M3C6S8"/>
<keyword evidence="6" id="KW-1185">Reference proteome</keyword>
<keyword evidence="1" id="KW-0479">Metal-binding</keyword>
<dbReference type="Pfam" id="PF04082">
    <property type="entry name" value="Fungal_trans"/>
    <property type="match status" value="1"/>
</dbReference>
<dbReference type="InterPro" id="IPR007219">
    <property type="entry name" value="XnlR_reg_dom"/>
</dbReference>
<sequence>MSNNKSTQERPRKLQRISQACDLCHRRSIRCRPSAEEAHKCQNCYDFAIDCTYNRPSRRRRNPSAAQGAPGNLLPVRHTTAISPISPTVKSEGGGGGGGVYPDGASMSAGTLTGAYEVVREGRPDDLLSVAWHCFAANSQAMIYRYLEIYMEVVYPLFPLFHGPTLWERLHQRQHLTDRGFFASVMAACALAAARARDGASSDKQLLNDETSSNSSEVFFSAAQDNISKDLTKMTGLGYMRACALLALTSIQYGQIQMMHHYMGHYLTLGAMQHFHDESYWPEHISVEEREERRRLFWSMYNFDVYTSVVFNTIHKSQETHSNVAYPSEVSDEELTSSVANYSDPQNWLRGYNFTTDLYRVLEHALKRLRISRYRREDRLSIVRLMISNPMPDTQIMDNVQRLYNQLPERFKDYRAQATGDRSHDIYGFQAANIQATLQLVRMTLLEARGSNAHSVQEKCRVAETVLNTFRDIPQHYLRAISTPLVYLLGGIGHILSSVMQGVLNEGSYAQVRALTTGLADLLEDLETVLQPAAGSSRELRKQIDKIDQYMQAQREMLSTSTATPQHIAPYPEHASNGNGPYPASNGTNGNHPVLPSGSLPPLTNNMGMRTPHDDFQLPPEVTQGWPWPFDLVPESNQYLPIHGSSESHA</sequence>
<dbReference type="GO" id="GO:0006351">
    <property type="term" value="P:DNA-templated transcription"/>
    <property type="evidence" value="ECO:0007669"/>
    <property type="project" value="InterPro"/>
</dbReference>
<accession>M3C6S8</accession>
<dbReference type="Gene3D" id="4.10.240.10">
    <property type="entry name" value="Zn(2)-C6 fungal-type DNA-binding domain"/>
    <property type="match status" value="1"/>
</dbReference>
<dbReference type="GeneID" id="27899568"/>
<protein>
    <recommendedName>
        <fullName evidence="4">Zn(2)-C6 fungal-type domain-containing protein</fullName>
    </recommendedName>
</protein>
<dbReference type="Proteomes" id="UP000016931">
    <property type="component" value="Unassembled WGS sequence"/>
</dbReference>
<dbReference type="SUPFAM" id="SSF57701">
    <property type="entry name" value="Zn2/Cys6 DNA-binding domain"/>
    <property type="match status" value="1"/>
</dbReference>
<evidence type="ECO:0000256" key="2">
    <source>
        <dbReference type="ARBA" id="ARBA00023242"/>
    </source>
</evidence>
<dbReference type="GO" id="GO:0000981">
    <property type="term" value="F:DNA-binding transcription factor activity, RNA polymerase II-specific"/>
    <property type="evidence" value="ECO:0007669"/>
    <property type="project" value="InterPro"/>
</dbReference>
<reference evidence="5 6" key="1">
    <citation type="journal article" date="2012" name="PLoS Pathog.">
        <title>Diverse lifestyles and strategies of plant pathogenesis encoded in the genomes of eighteen Dothideomycetes fungi.</title>
        <authorList>
            <person name="Ohm R.A."/>
            <person name="Feau N."/>
            <person name="Henrissat B."/>
            <person name="Schoch C.L."/>
            <person name="Horwitz B.A."/>
            <person name="Barry K.W."/>
            <person name="Condon B.J."/>
            <person name="Copeland A.C."/>
            <person name="Dhillon B."/>
            <person name="Glaser F."/>
            <person name="Hesse C.N."/>
            <person name="Kosti I."/>
            <person name="LaButti K."/>
            <person name="Lindquist E.A."/>
            <person name="Lucas S."/>
            <person name="Salamov A.A."/>
            <person name="Bradshaw R.E."/>
            <person name="Ciuffetti L."/>
            <person name="Hamelin R.C."/>
            <person name="Kema G.H.J."/>
            <person name="Lawrence C."/>
            <person name="Scott J.A."/>
            <person name="Spatafora J.W."/>
            <person name="Turgeon B.G."/>
            <person name="de Wit P.J.G.M."/>
            <person name="Zhong S."/>
            <person name="Goodwin S.B."/>
            <person name="Grigoriev I.V."/>
        </authorList>
    </citation>
    <scope>NUCLEOTIDE SEQUENCE [LARGE SCALE GENOMIC DNA]</scope>
    <source>
        <strain evidence="5 6">SO2202</strain>
    </source>
</reference>
<dbReference type="OMA" id="GDPWSTF"/>
<feature type="region of interest" description="Disordered" evidence="3">
    <location>
        <begin position="570"/>
        <end position="603"/>
    </location>
</feature>
<evidence type="ECO:0000256" key="3">
    <source>
        <dbReference type="SAM" id="MobiDB-lite"/>
    </source>
</evidence>
<dbReference type="PROSITE" id="PS50048">
    <property type="entry name" value="ZN2_CY6_FUNGAL_2"/>
    <property type="match status" value="1"/>
</dbReference>
<dbReference type="SMART" id="SM00066">
    <property type="entry name" value="GAL4"/>
    <property type="match status" value="1"/>
</dbReference>
<dbReference type="eggNOG" id="ENOG502QTPC">
    <property type="taxonomic scope" value="Eukaryota"/>
</dbReference>
<dbReference type="InterPro" id="IPR001138">
    <property type="entry name" value="Zn2Cys6_DnaBD"/>
</dbReference>
<feature type="compositionally biased region" description="Gly residues" evidence="3">
    <location>
        <begin position="92"/>
        <end position="101"/>
    </location>
</feature>
<dbReference type="GO" id="GO:0003677">
    <property type="term" value="F:DNA binding"/>
    <property type="evidence" value="ECO:0007669"/>
    <property type="project" value="InterPro"/>
</dbReference>
<gene>
    <name evidence="5" type="ORF">SEPMUDRAFT_131510</name>
</gene>
<dbReference type="InterPro" id="IPR036864">
    <property type="entry name" value="Zn2-C6_fun-type_DNA-bd_sf"/>
</dbReference>
<dbReference type="PANTHER" id="PTHR46910">
    <property type="entry name" value="TRANSCRIPTION FACTOR PDR1"/>
    <property type="match status" value="1"/>
</dbReference>
<keyword evidence="2" id="KW-0539">Nucleus</keyword>